<protein>
    <recommendedName>
        <fullName evidence="8">CASP-like protein</fullName>
    </recommendedName>
</protein>
<comment type="caution">
    <text evidence="10">The sequence shown here is derived from an EMBL/GenBank/DDBJ whole genome shotgun (WGS) entry which is preliminary data.</text>
</comment>
<feature type="transmembrane region" description="Helical" evidence="8">
    <location>
        <begin position="110"/>
        <end position="135"/>
    </location>
</feature>
<feature type="transmembrane region" description="Helical" evidence="8">
    <location>
        <begin position="39"/>
        <end position="57"/>
    </location>
</feature>
<dbReference type="STRING" id="3983.A0A2C9W5X0"/>
<accession>A0A2C9W5X0</accession>
<dbReference type="GO" id="GO:0005886">
    <property type="term" value="C:plasma membrane"/>
    <property type="evidence" value="ECO:0007669"/>
    <property type="project" value="UniProtKB-SubCell"/>
</dbReference>
<keyword evidence="7 8" id="KW-0472">Membrane</keyword>
<dbReference type="Proteomes" id="UP000091857">
    <property type="component" value="Chromosome 3"/>
</dbReference>
<feature type="transmembrane region" description="Helical" evidence="8">
    <location>
        <begin position="158"/>
        <end position="178"/>
    </location>
</feature>
<feature type="transmembrane region" description="Helical" evidence="8">
    <location>
        <begin position="77"/>
        <end position="98"/>
    </location>
</feature>
<dbReference type="AlphaFoldDB" id="A0A2C9W5X0"/>
<evidence type="ECO:0000256" key="2">
    <source>
        <dbReference type="ARBA" id="ARBA00007651"/>
    </source>
</evidence>
<dbReference type="InterPro" id="IPR006459">
    <property type="entry name" value="CASP/CASPL"/>
</dbReference>
<proteinExistence type="inferred from homology"/>
<gene>
    <name evidence="10" type="ORF">MANES_03G090700v8</name>
</gene>
<keyword evidence="5 8" id="KW-0812">Transmembrane</keyword>
<sequence length="206" mass="21950">MDNKGSKGGAAVVGGSSPMVCEKEEEAVATTPMRTAETILRLLPMALCISALILMLRDSQTNDFGSLSYSDLTAFRYLVHANGICAGYSLLSAVIVAIPRPSTMSKAWTFFFLDQLFTYIILAAAAVALELLYLARKGDTAITWSAACMSFGLFCHKATAAIVITFVVVACYALLSLVSSYKLFSNFSAPVVTYPGKGVEIAGFHG</sequence>
<dbReference type="OrthoDB" id="749363at2759"/>
<keyword evidence="6 8" id="KW-1133">Transmembrane helix</keyword>
<reference evidence="11" key="1">
    <citation type="journal article" date="2016" name="Nat. Biotechnol.">
        <title>Sequencing wild and cultivated cassava and related species reveals extensive interspecific hybridization and genetic diversity.</title>
        <authorList>
            <person name="Bredeson J.V."/>
            <person name="Lyons J.B."/>
            <person name="Prochnik S.E."/>
            <person name="Wu G.A."/>
            <person name="Ha C.M."/>
            <person name="Edsinger-Gonzales E."/>
            <person name="Grimwood J."/>
            <person name="Schmutz J."/>
            <person name="Rabbi I.Y."/>
            <person name="Egesi C."/>
            <person name="Nauluvula P."/>
            <person name="Lebot V."/>
            <person name="Ndunguru J."/>
            <person name="Mkamilo G."/>
            <person name="Bart R.S."/>
            <person name="Setter T.L."/>
            <person name="Gleadow R.M."/>
            <person name="Kulakow P."/>
            <person name="Ferguson M.E."/>
            <person name="Rounsley S."/>
            <person name="Rokhsar D.S."/>
        </authorList>
    </citation>
    <scope>NUCLEOTIDE SEQUENCE [LARGE SCALE GENOMIC DNA]</scope>
    <source>
        <strain evidence="11">cv. AM560-2</strain>
    </source>
</reference>
<comment type="subcellular location">
    <subcellularLocation>
        <location evidence="1 8">Cell membrane</location>
        <topology evidence="1 8">Multi-pass membrane protein</topology>
    </subcellularLocation>
</comment>
<dbReference type="InterPro" id="IPR006702">
    <property type="entry name" value="CASP_dom"/>
</dbReference>
<dbReference type="OMA" id="HKTSHAC"/>
<dbReference type="NCBIfam" id="TIGR01569">
    <property type="entry name" value="A_tha_TIGR01569"/>
    <property type="match status" value="1"/>
</dbReference>
<keyword evidence="4 8" id="KW-1003">Cell membrane</keyword>
<evidence type="ECO:0000256" key="3">
    <source>
        <dbReference type="ARBA" id="ARBA00011489"/>
    </source>
</evidence>
<evidence type="ECO:0000256" key="7">
    <source>
        <dbReference type="ARBA" id="ARBA00023136"/>
    </source>
</evidence>
<evidence type="ECO:0000313" key="10">
    <source>
        <dbReference type="EMBL" id="OAY54643.1"/>
    </source>
</evidence>
<dbReference type="EMBL" id="CM004389">
    <property type="protein sequence ID" value="OAY54643.1"/>
    <property type="molecule type" value="Genomic_DNA"/>
</dbReference>
<dbReference type="PANTHER" id="PTHR33573:SF46">
    <property type="entry name" value="CASP-LIKE PROTEIN 2A1"/>
    <property type="match status" value="1"/>
</dbReference>
<name>A0A2C9W5X0_MANES</name>
<evidence type="ECO:0000313" key="11">
    <source>
        <dbReference type="Proteomes" id="UP000091857"/>
    </source>
</evidence>
<keyword evidence="11" id="KW-1185">Reference proteome</keyword>
<feature type="domain" description="Casparian strip membrane protein" evidence="9">
    <location>
        <begin position="31"/>
        <end position="171"/>
    </location>
</feature>
<evidence type="ECO:0000256" key="4">
    <source>
        <dbReference type="ARBA" id="ARBA00022475"/>
    </source>
</evidence>
<evidence type="ECO:0000256" key="6">
    <source>
        <dbReference type="ARBA" id="ARBA00022989"/>
    </source>
</evidence>
<comment type="similarity">
    <text evidence="2 8">Belongs to the Casparian strip membrane proteins (CASP) family.</text>
</comment>
<comment type="subunit">
    <text evidence="3 8">Homodimer and heterodimers.</text>
</comment>
<dbReference type="PANTHER" id="PTHR33573">
    <property type="entry name" value="CASP-LIKE PROTEIN 4A4"/>
    <property type="match status" value="1"/>
</dbReference>
<dbReference type="Gramene" id="Manes.03G090700.1.v8.1">
    <property type="protein sequence ID" value="Manes.03G090700.1.v8.1.CDS"/>
    <property type="gene ID" value="Manes.03G090700.v8.1"/>
</dbReference>
<evidence type="ECO:0000256" key="1">
    <source>
        <dbReference type="ARBA" id="ARBA00004651"/>
    </source>
</evidence>
<dbReference type="Pfam" id="PF04535">
    <property type="entry name" value="CASP_dom"/>
    <property type="match status" value="1"/>
</dbReference>
<organism evidence="10 11">
    <name type="scientific">Manihot esculenta</name>
    <name type="common">Cassava</name>
    <name type="synonym">Jatropha manihot</name>
    <dbReference type="NCBI Taxonomy" id="3983"/>
    <lineage>
        <taxon>Eukaryota</taxon>
        <taxon>Viridiplantae</taxon>
        <taxon>Streptophyta</taxon>
        <taxon>Embryophyta</taxon>
        <taxon>Tracheophyta</taxon>
        <taxon>Spermatophyta</taxon>
        <taxon>Magnoliopsida</taxon>
        <taxon>eudicotyledons</taxon>
        <taxon>Gunneridae</taxon>
        <taxon>Pentapetalae</taxon>
        <taxon>rosids</taxon>
        <taxon>fabids</taxon>
        <taxon>Malpighiales</taxon>
        <taxon>Euphorbiaceae</taxon>
        <taxon>Crotonoideae</taxon>
        <taxon>Manihoteae</taxon>
        <taxon>Manihot</taxon>
    </lineage>
</organism>
<evidence type="ECO:0000256" key="8">
    <source>
        <dbReference type="RuleBase" id="RU361233"/>
    </source>
</evidence>
<evidence type="ECO:0000259" key="9">
    <source>
        <dbReference type="Pfam" id="PF04535"/>
    </source>
</evidence>
<evidence type="ECO:0000256" key="5">
    <source>
        <dbReference type="ARBA" id="ARBA00022692"/>
    </source>
</evidence>